<protein>
    <submittedName>
        <fullName evidence="5">AraC family transcriptional regulator</fullName>
    </submittedName>
</protein>
<keyword evidence="1" id="KW-0805">Transcription regulation</keyword>
<organism evidence="5 6">
    <name type="scientific">Thiopseudomonas denitrificans</name>
    <dbReference type="NCBI Taxonomy" id="1501432"/>
    <lineage>
        <taxon>Bacteria</taxon>
        <taxon>Pseudomonadati</taxon>
        <taxon>Pseudomonadota</taxon>
        <taxon>Gammaproteobacteria</taxon>
        <taxon>Pseudomonadales</taxon>
        <taxon>Pseudomonadaceae</taxon>
        <taxon>Thiopseudomonas</taxon>
    </lineage>
</organism>
<dbReference type="GO" id="GO:0000976">
    <property type="term" value="F:transcription cis-regulatory region binding"/>
    <property type="evidence" value="ECO:0007669"/>
    <property type="project" value="TreeGrafter"/>
</dbReference>
<dbReference type="Pfam" id="PF12625">
    <property type="entry name" value="Arabinose_bd"/>
    <property type="match status" value="1"/>
</dbReference>
<keyword evidence="3" id="KW-0804">Transcription</keyword>
<evidence type="ECO:0000256" key="3">
    <source>
        <dbReference type="ARBA" id="ARBA00023163"/>
    </source>
</evidence>
<dbReference type="Proteomes" id="UP000294575">
    <property type="component" value="Unassembled WGS sequence"/>
</dbReference>
<gene>
    <name evidence="5" type="ORF">DFQ45_10699</name>
</gene>
<dbReference type="PROSITE" id="PS01124">
    <property type="entry name" value="HTH_ARAC_FAMILY_2"/>
    <property type="match status" value="1"/>
</dbReference>
<dbReference type="Pfam" id="PF12833">
    <property type="entry name" value="HTH_18"/>
    <property type="match status" value="1"/>
</dbReference>
<evidence type="ECO:0000313" key="5">
    <source>
        <dbReference type="EMBL" id="TDQ37872.1"/>
    </source>
</evidence>
<keyword evidence="2" id="KW-0238">DNA-binding</keyword>
<feature type="domain" description="HTH araC/xylS-type" evidence="4">
    <location>
        <begin position="263"/>
        <end position="341"/>
    </location>
</feature>
<dbReference type="InterPro" id="IPR018060">
    <property type="entry name" value="HTH_AraC"/>
</dbReference>
<comment type="caution">
    <text evidence="5">The sequence shown here is derived from an EMBL/GenBank/DDBJ whole genome shotgun (WGS) entry which is preliminary data.</text>
</comment>
<dbReference type="GO" id="GO:0005829">
    <property type="term" value="C:cytosol"/>
    <property type="evidence" value="ECO:0007669"/>
    <property type="project" value="TreeGrafter"/>
</dbReference>
<dbReference type="Gene3D" id="1.10.10.60">
    <property type="entry name" value="Homeodomain-like"/>
    <property type="match status" value="1"/>
</dbReference>
<reference evidence="5 6" key="1">
    <citation type="submission" date="2019-03" db="EMBL/GenBank/DDBJ databases">
        <title>Genomic Encyclopedia of Type Strains, Phase IV (KMG-IV): sequencing the most valuable type-strain genomes for metagenomic binning, comparative biology and taxonomic classification.</title>
        <authorList>
            <person name="Goeker M."/>
        </authorList>
    </citation>
    <scope>NUCLEOTIDE SEQUENCE [LARGE SCALE GENOMIC DNA]</scope>
    <source>
        <strain evidence="5 6">DSM 28679</strain>
    </source>
</reference>
<proteinExistence type="predicted"/>
<dbReference type="RefSeq" id="WP_240622454.1">
    <property type="nucleotide sequence ID" value="NZ_LNJZ01000003.1"/>
</dbReference>
<evidence type="ECO:0000259" key="4">
    <source>
        <dbReference type="PROSITE" id="PS01124"/>
    </source>
</evidence>
<evidence type="ECO:0000256" key="2">
    <source>
        <dbReference type="ARBA" id="ARBA00023125"/>
    </source>
</evidence>
<dbReference type="EMBL" id="SNYK01000006">
    <property type="protein sequence ID" value="TDQ37872.1"/>
    <property type="molecule type" value="Genomic_DNA"/>
</dbReference>
<dbReference type="InterPro" id="IPR009057">
    <property type="entry name" value="Homeodomain-like_sf"/>
</dbReference>
<dbReference type="PANTHER" id="PTHR47894:SF1">
    <property type="entry name" value="HTH-TYPE TRANSCRIPTIONAL REGULATOR VQSM"/>
    <property type="match status" value="1"/>
</dbReference>
<evidence type="ECO:0000313" key="6">
    <source>
        <dbReference type="Proteomes" id="UP000294575"/>
    </source>
</evidence>
<dbReference type="InterPro" id="IPR032687">
    <property type="entry name" value="AraC-type_N"/>
</dbReference>
<dbReference type="SUPFAM" id="SSF46689">
    <property type="entry name" value="Homeodomain-like"/>
    <property type="match status" value="1"/>
</dbReference>
<name>A0A4R6TYF7_9GAMM</name>
<dbReference type="SMART" id="SM00342">
    <property type="entry name" value="HTH_ARAC"/>
    <property type="match status" value="1"/>
</dbReference>
<dbReference type="GO" id="GO:0003700">
    <property type="term" value="F:DNA-binding transcription factor activity"/>
    <property type="evidence" value="ECO:0007669"/>
    <property type="project" value="InterPro"/>
</dbReference>
<sequence length="347" mass="39267">MTTAAAPPRGTGNTVSIELVKQSLQVAHRQGFHVPPLLERCGLPADILQQASGQRLPVARFAEFWRQLADFLQDEFCLMDSRAMRPGSFAFMCRIAARQPTLAEGIAAGLQFLSLVFDDMHAVLHREQNLAQIVFVENEPQPKRAFAYFTFWMYVHGLTCWLANQRIPILAIDSRCPPPELDEDYRVMFTHSLRYNCQQSRLLFVCDSLDSPIRRSEDELQRFIAESPDNIMVKYRDPHSLTSQVRQLLGAITPAAWPDAPAMAQQLCMSVATLRRRLAEEGQSFQAIKDSVRKARALQLLANEHETFVDIAAILGFADVSSFYKAFRKWTGIQPGFYRSTVLGQNS</sequence>
<accession>A0A4R6TYF7</accession>
<dbReference type="AlphaFoldDB" id="A0A4R6TYF7"/>
<evidence type="ECO:0000256" key="1">
    <source>
        <dbReference type="ARBA" id="ARBA00023015"/>
    </source>
</evidence>
<dbReference type="PANTHER" id="PTHR47894">
    <property type="entry name" value="HTH-TYPE TRANSCRIPTIONAL REGULATOR GADX"/>
    <property type="match status" value="1"/>
</dbReference>
<keyword evidence="6" id="KW-1185">Reference proteome</keyword>